<evidence type="ECO:0000313" key="1">
    <source>
        <dbReference type="EMBL" id="CAE8694021.1"/>
    </source>
</evidence>
<sequence>VPTVAQEGGDLSLFTRRLQEDQGTVFSVQFGVSKIPNSATPEEYFEAMQEAFSEAAANGGSLGAGMAGGGGIGLGGGGIGGTTGAGGTTGGTGYLSFLTAVTFDQAIVSRTMKVCDMEPFWEKGQTVYDLKNCRLSPVCTRYTLNVFVEAV</sequence>
<dbReference type="Proteomes" id="UP000626109">
    <property type="component" value="Unassembled WGS sequence"/>
</dbReference>
<name>A0A813KN34_POLGL</name>
<evidence type="ECO:0000313" key="2">
    <source>
        <dbReference type="EMBL" id="CAE8707328.1"/>
    </source>
</evidence>
<protein>
    <submittedName>
        <fullName evidence="2">Uncharacterized protein</fullName>
    </submittedName>
</protein>
<dbReference type="EMBL" id="CAJNNW010031373">
    <property type="protein sequence ID" value="CAE8707328.1"/>
    <property type="molecule type" value="Genomic_DNA"/>
</dbReference>
<gene>
    <name evidence="1" type="ORF">PGLA2088_LOCUS28649</name>
    <name evidence="2" type="ORF">PGLA2088_LOCUS34483</name>
</gene>
<evidence type="ECO:0000313" key="3">
    <source>
        <dbReference type="Proteomes" id="UP000626109"/>
    </source>
</evidence>
<feature type="non-terminal residue" evidence="2">
    <location>
        <position position="1"/>
    </location>
</feature>
<dbReference type="AlphaFoldDB" id="A0A813KN34"/>
<comment type="caution">
    <text evidence="2">The sequence shown here is derived from an EMBL/GenBank/DDBJ whole genome shotgun (WGS) entry which is preliminary data.</text>
</comment>
<organism evidence="2 3">
    <name type="scientific">Polarella glacialis</name>
    <name type="common">Dinoflagellate</name>
    <dbReference type="NCBI Taxonomy" id="89957"/>
    <lineage>
        <taxon>Eukaryota</taxon>
        <taxon>Sar</taxon>
        <taxon>Alveolata</taxon>
        <taxon>Dinophyceae</taxon>
        <taxon>Suessiales</taxon>
        <taxon>Suessiaceae</taxon>
        <taxon>Polarella</taxon>
    </lineage>
</organism>
<reference evidence="2" key="1">
    <citation type="submission" date="2021-02" db="EMBL/GenBank/DDBJ databases">
        <authorList>
            <person name="Dougan E. K."/>
            <person name="Rhodes N."/>
            <person name="Thang M."/>
            <person name="Chan C."/>
        </authorList>
    </citation>
    <scope>NUCLEOTIDE SEQUENCE</scope>
</reference>
<proteinExistence type="predicted"/>
<accession>A0A813KN34</accession>
<dbReference type="EMBL" id="CAJNNW010027966">
    <property type="protein sequence ID" value="CAE8694021.1"/>
    <property type="molecule type" value="Genomic_DNA"/>
</dbReference>